<dbReference type="PANTHER" id="PTHR33169">
    <property type="entry name" value="PADR-FAMILY TRANSCRIPTIONAL REGULATOR"/>
    <property type="match status" value="1"/>
</dbReference>
<dbReference type="InterPro" id="IPR036390">
    <property type="entry name" value="WH_DNA-bd_sf"/>
</dbReference>
<evidence type="ECO:0000313" key="2">
    <source>
        <dbReference type="EMBL" id="GAA5088369.1"/>
    </source>
</evidence>
<dbReference type="InterPro" id="IPR052509">
    <property type="entry name" value="Metal_resp_DNA-bind_regulator"/>
</dbReference>
<keyword evidence="3" id="KW-1185">Reference proteome</keyword>
<dbReference type="EMBL" id="BAABKZ010000001">
    <property type="protein sequence ID" value="GAA5088369.1"/>
    <property type="molecule type" value="Genomic_DNA"/>
</dbReference>
<dbReference type="PANTHER" id="PTHR33169:SF14">
    <property type="entry name" value="TRANSCRIPTIONAL REGULATOR RV3488"/>
    <property type="match status" value="1"/>
</dbReference>
<dbReference type="Proteomes" id="UP001501407">
    <property type="component" value="Unassembled WGS sequence"/>
</dbReference>
<evidence type="ECO:0000313" key="3">
    <source>
        <dbReference type="Proteomes" id="UP001501407"/>
    </source>
</evidence>
<dbReference type="InterPro" id="IPR036388">
    <property type="entry name" value="WH-like_DNA-bd_sf"/>
</dbReference>
<dbReference type="SUPFAM" id="SSF46785">
    <property type="entry name" value="Winged helix' DNA-binding domain"/>
    <property type="match status" value="1"/>
</dbReference>
<gene>
    <name evidence="2" type="ORF">GCM10025760_10700</name>
</gene>
<dbReference type="Pfam" id="PF03551">
    <property type="entry name" value="PadR"/>
    <property type="match status" value="1"/>
</dbReference>
<comment type="caution">
    <text evidence="2">The sequence shown here is derived from an EMBL/GenBank/DDBJ whole genome shotgun (WGS) entry which is preliminary data.</text>
</comment>
<name>A0ABP9M1Z3_9MICO</name>
<evidence type="ECO:0000259" key="1">
    <source>
        <dbReference type="Pfam" id="PF03551"/>
    </source>
</evidence>
<protein>
    <submittedName>
        <fullName evidence="2">PadR family transcriptional regulator</fullName>
    </submittedName>
</protein>
<reference evidence="3" key="1">
    <citation type="journal article" date="2019" name="Int. J. Syst. Evol. Microbiol.">
        <title>The Global Catalogue of Microorganisms (GCM) 10K type strain sequencing project: providing services to taxonomists for standard genome sequencing and annotation.</title>
        <authorList>
            <consortium name="The Broad Institute Genomics Platform"/>
            <consortium name="The Broad Institute Genome Sequencing Center for Infectious Disease"/>
            <person name="Wu L."/>
            <person name="Ma J."/>
        </authorList>
    </citation>
    <scope>NUCLEOTIDE SEQUENCE [LARGE SCALE GENOMIC DNA]</scope>
    <source>
        <strain evidence="3">JCM 18959</strain>
    </source>
</reference>
<dbReference type="Gene3D" id="1.10.10.10">
    <property type="entry name" value="Winged helix-like DNA-binding domain superfamily/Winged helix DNA-binding domain"/>
    <property type="match status" value="1"/>
</dbReference>
<sequence length="128" mass="13829">MEDDVKIGKDLVAAAATPMVLGILADGESYGYAILQRVGELSGGELEWSDGMLYPLLHRLERLGHVESSWGASPSGRPRKHYRLSATGRAAFAEQRRQWAVVSRALQRVWSDRDGGTDFAGAPAFGGA</sequence>
<proteinExistence type="predicted"/>
<accession>A0ABP9M1Z3</accession>
<feature type="domain" description="Transcription regulator PadR N-terminal" evidence="1">
    <location>
        <begin position="20"/>
        <end position="94"/>
    </location>
</feature>
<dbReference type="InterPro" id="IPR005149">
    <property type="entry name" value="Tscrpt_reg_PadR_N"/>
</dbReference>
<organism evidence="2 3">
    <name type="scientific">Microbacterium yannicii</name>
    <dbReference type="NCBI Taxonomy" id="671622"/>
    <lineage>
        <taxon>Bacteria</taxon>
        <taxon>Bacillati</taxon>
        <taxon>Actinomycetota</taxon>
        <taxon>Actinomycetes</taxon>
        <taxon>Micrococcales</taxon>
        <taxon>Microbacteriaceae</taxon>
        <taxon>Microbacterium</taxon>
    </lineage>
</organism>